<dbReference type="EMBL" id="MF547664">
    <property type="protein sequence ID" value="AVX33704.1"/>
    <property type="molecule type" value="Genomic_DNA"/>
</dbReference>
<gene>
    <name evidence="1" type="ORF">plasmid_LIBA6289_00018</name>
</gene>
<dbReference type="AlphaFoldDB" id="A0A2R4NC62"/>
<evidence type="ECO:0000313" key="1">
    <source>
        <dbReference type="EMBL" id="AVX33704.1"/>
    </source>
</evidence>
<protein>
    <submittedName>
        <fullName evidence="1">Uncharacterized protein</fullName>
    </submittedName>
</protein>
<dbReference type="RefSeq" id="WP_265324916.1">
    <property type="nucleotide sequence ID" value="NZ_BDSN01000032.1"/>
</dbReference>
<keyword evidence="1" id="KW-0614">Plasmid</keyword>
<organism evidence="1">
    <name type="scientific">Clostridioides difficile</name>
    <name type="common">Peptoclostridium difficile</name>
    <dbReference type="NCBI Taxonomy" id="1496"/>
    <lineage>
        <taxon>Bacteria</taxon>
        <taxon>Bacillati</taxon>
        <taxon>Bacillota</taxon>
        <taxon>Clostridia</taxon>
        <taxon>Peptostreptococcales</taxon>
        <taxon>Peptostreptococcaceae</taxon>
        <taxon>Clostridioides</taxon>
    </lineage>
</organism>
<reference evidence="1" key="1">
    <citation type="journal article" date="2018" name="Genome Biol. Evol.">
        <title>Two Groups of Cocirculating, Epidemic Clostridiodes difficile Strains Microdiversify through Different Mechanisms.</title>
        <authorList>
            <person name="Murillo T."/>
            <person name="Ramirez-Vargas G."/>
            <person name="Riedel T."/>
            <person name="Overmann J."/>
            <person name="Andersen J.M."/>
            <person name="Guzman-Verri C."/>
            <person name="Chaves-Olarte E."/>
            <person name="Rodriguez C."/>
        </authorList>
    </citation>
    <scope>NUCLEOTIDE SEQUENCE</scope>
    <source>
        <strain evidence="1">LIBA-6289</strain>
        <plasmid evidence="1">LIBA6289</plasmid>
    </source>
</reference>
<geneLocation type="plasmid" evidence="1">
    <name>LIBA6289</name>
</geneLocation>
<sequence length="43" mass="5371">MMRLNEKKIMIQLDFLEKKYGTEYLDFLKDYIEFIKKCYNKVS</sequence>
<accession>A0A2R4NC62</accession>
<name>A0A2R4NC62_CLODI</name>
<proteinExistence type="predicted"/>